<sequence length="124" mass="14469">LASQGVVCTVINTSCFMYIDQSGRVATDIKGIRGHMQILHGVTQDDTSWGFSEIWERLTSWLLNLAWLKQLFVTIIMLVILFLTLCLMIKCAFKCCLKMGDSYSKWKRHRLRQKLESNKYFRDL</sequence>
<keyword evidence="4" id="KW-1185">Reference proteome</keyword>
<comment type="caution">
    <text evidence="3">The sequence shown here is derived from an EMBL/GenBank/DDBJ whole genome shotgun (WGS) entry which is preliminary data.</text>
</comment>
<keyword evidence="1" id="KW-1015">Disulfide bond</keyword>
<gene>
    <name evidence="3" type="primary">Ervv2_4</name>
    <name evidence="3" type="ORF">AREINT_R15080</name>
</gene>
<evidence type="ECO:0000256" key="2">
    <source>
        <dbReference type="SAM" id="Phobius"/>
    </source>
</evidence>
<dbReference type="PANTHER" id="PTHR10424">
    <property type="entry name" value="VIRAL ENVELOPE PROTEIN"/>
    <property type="match status" value="1"/>
</dbReference>
<organism evidence="3 4">
    <name type="scientific">Arenaria interpres</name>
    <name type="common">Ruddy turnstone</name>
    <name type="synonym">Tringa interpres</name>
    <dbReference type="NCBI Taxonomy" id="54971"/>
    <lineage>
        <taxon>Eukaryota</taxon>
        <taxon>Metazoa</taxon>
        <taxon>Chordata</taxon>
        <taxon>Craniata</taxon>
        <taxon>Vertebrata</taxon>
        <taxon>Euteleostomi</taxon>
        <taxon>Archelosauria</taxon>
        <taxon>Archosauria</taxon>
        <taxon>Dinosauria</taxon>
        <taxon>Saurischia</taxon>
        <taxon>Theropoda</taxon>
        <taxon>Coelurosauria</taxon>
        <taxon>Aves</taxon>
        <taxon>Neognathae</taxon>
        <taxon>Neoaves</taxon>
        <taxon>Charadriiformes</taxon>
        <taxon>Scolopacidae</taxon>
        <taxon>Arenaria</taxon>
    </lineage>
</organism>
<dbReference type="Gene3D" id="1.10.287.210">
    <property type="match status" value="1"/>
</dbReference>
<keyword evidence="2" id="KW-1133">Transmembrane helix</keyword>
<accession>A0A7L0IBY3</accession>
<feature type="non-terminal residue" evidence="3">
    <location>
        <position position="124"/>
    </location>
</feature>
<dbReference type="InterPro" id="IPR018154">
    <property type="entry name" value="TLV/ENV_coat_polyprotein"/>
</dbReference>
<feature type="transmembrane region" description="Helical" evidence="2">
    <location>
        <begin position="67"/>
        <end position="89"/>
    </location>
</feature>
<feature type="non-terminal residue" evidence="3">
    <location>
        <position position="1"/>
    </location>
</feature>
<reference evidence="3 4" key="1">
    <citation type="submission" date="2019-09" db="EMBL/GenBank/DDBJ databases">
        <title>Bird 10,000 Genomes (B10K) Project - Family phase.</title>
        <authorList>
            <person name="Zhang G."/>
        </authorList>
    </citation>
    <scope>NUCLEOTIDE SEQUENCE [LARGE SCALE GENOMIC DNA]</scope>
    <source>
        <strain evidence="3">B10K-DU-005-73</strain>
        <tissue evidence="3">Liver</tissue>
    </source>
</reference>
<name>A0A7L0IBY3_AREIN</name>
<protein>
    <submittedName>
        <fullName evidence="3">ERVV2 protein</fullName>
    </submittedName>
</protein>
<evidence type="ECO:0000256" key="1">
    <source>
        <dbReference type="ARBA" id="ARBA00023157"/>
    </source>
</evidence>
<dbReference type="EMBL" id="VXAK01033799">
    <property type="protein sequence ID" value="NXK29664.1"/>
    <property type="molecule type" value="Genomic_DNA"/>
</dbReference>
<evidence type="ECO:0000313" key="4">
    <source>
        <dbReference type="Proteomes" id="UP000541811"/>
    </source>
</evidence>
<dbReference type="PANTHER" id="PTHR10424:SF73">
    <property type="entry name" value="ENDOGENOUS RETROVIRUS GROUP FC1 ENV POLYPROTEIN-RELATED"/>
    <property type="match status" value="1"/>
</dbReference>
<keyword evidence="2" id="KW-0812">Transmembrane</keyword>
<dbReference type="AlphaFoldDB" id="A0A7L0IBY3"/>
<proteinExistence type="predicted"/>
<dbReference type="Proteomes" id="UP000541811">
    <property type="component" value="Unassembled WGS sequence"/>
</dbReference>
<keyword evidence="2" id="KW-0472">Membrane</keyword>
<evidence type="ECO:0000313" key="3">
    <source>
        <dbReference type="EMBL" id="NXK29664.1"/>
    </source>
</evidence>